<dbReference type="PRINTS" id="PR00111">
    <property type="entry name" value="ABHYDROLASE"/>
</dbReference>
<organism evidence="3 4">
    <name type="scientific">Sinomicrobium pectinilyticum</name>
    <dbReference type="NCBI Taxonomy" id="1084421"/>
    <lineage>
        <taxon>Bacteria</taxon>
        <taxon>Pseudomonadati</taxon>
        <taxon>Bacteroidota</taxon>
        <taxon>Flavobacteriia</taxon>
        <taxon>Flavobacteriales</taxon>
        <taxon>Flavobacteriaceae</taxon>
        <taxon>Sinomicrobium</taxon>
    </lineage>
</organism>
<dbReference type="GO" id="GO:0016787">
    <property type="term" value="F:hydrolase activity"/>
    <property type="evidence" value="ECO:0007669"/>
    <property type="project" value="UniProtKB-KW"/>
</dbReference>
<gene>
    <name evidence="3" type="ORF">ED312_06865</name>
</gene>
<dbReference type="OrthoDB" id="9112061at2"/>
<reference evidence="3 4" key="1">
    <citation type="submission" date="2018-10" db="EMBL/GenBank/DDBJ databases">
        <title>Sinomicrobium pectinilyticum sp. nov., a pectinase-producing bacterium isolated from alkaline and saline soil, and emended description of the genus Sinomicrobium.</title>
        <authorList>
            <person name="Cheng B."/>
            <person name="Li C."/>
            <person name="Lai Q."/>
            <person name="Du M."/>
            <person name="Shao Z."/>
            <person name="Xu P."/>
            <person name="Yang C."/>
        </authorList>
    </citation>
    <scope>NUCLEOTIDE SEQUENCE [LARGE SCALE GENOMIC DNA]</scope>
    <source>
        <strain evidence="3 4">5DNS001</strain>
    </source>
</reference>
<keyword evidence="3" id="KW-0378">Hydrolase</keyword>
<comment type="caution">
    <text evidence="3">The sequence shown here is derived from an EMBL/GenBank/DDBJ whole genome shotgun (WGS) entry which is preliminary data.</text>
</comment>
<evidence type="ECO:0000313" key="3">
    <source>
        <dbReference type="EMBL" id="RNL89837.1"/>
    </source>
</evidence>
<sequence length="277" mass="30066">MKMKNLKIIALLSMVFYTMQACSDDDDHTSTDTEYATIVMVHGAWQNASVWDQVKNQLQSQGHTVVAVELLGHGEDETPVADITFEAYVKQVKTAIAAQGTPVILLGHSLGGAVITQTAAEVSEQIEKLVYIAGFIPENGKSVLDNSALDTTSLLPSALEFSADGSTAAIADPETNIPEIFCQYGAQAQVDLLIKNLKPEPLAPLATPLAYSGEDYNTISNKYYVFTKEDHAITYSFQKKMASDAGITKTYEVTSGHSPFVSRPDEVLQILQTILED</sequence>
<keyword evidence="1" id="KW-0732">Signal</keyword>
<dbReference type="Pfam" id="PF12697">
    <property type="entry name" value="Abhydrolase_6"/>
    <property type="match status" value="1"/>
</dbReference>
<accession>A0A3N0EQ22</accession>
<evidence type="ECO:0000256" key="1">
    <source>
        <dbReference type="SAM" id="SignalP"/>
    </source>
</evidence>
<dbReference type="EMBL" id="RJTM01000035">
    <property type="protein sequence ID" value="RNL89837.1"/>
    <property type="molecule type" value="Genomic_DNA"/>
</dbReference>
<proteinExistence type="predicted"/>
<dbReference type="InterPro" id="IPR029058">
    <property type="entry name" value="AB_hydrolase_fold"/>
</dbReference>
<name>A0A3N0EQ22_SINP1</name>
<dbReference type="Proteomes" id="UP000267469">
    <property type="component" value="Unassembled WGS sequence"/>
</dbReference>
<feature type="domain" description="AB hydrolase-1" evidence="2">
    <location>
        <begin position="38"/>
        <end position="269"/>
    </location>
</feature>
<evidence type="ECO:0000313" key="4">
    <source>
        <dbReference type="Proteomes" id="UP000267469"/>
    </source>
</evidence>
<dbReference type="AlphaFoldDB" id="A0A3N0EQ22"/>
<feature type="signal peptide" evidence="1">
    <location>
        <begin position="1"/>
        <end position="23"/>
    </location>
</feature>
<feature type="chain" id="PRO_5018006711" evidence="1">
    <location>
        <begin position="24"/>
        <end position="277"/>
    </location>
</feature>
<keyword evidence="4" id="KW-1185">Reference proteome</keyword>
<dbReference type="SUPFAM" id="SSF53474">
    <property type="entry name" value="alpha/beta-Hydrolases"/>
    <property type="match status" value="1"/>
</dbReference>
<evidence type="ECO:0000259" key="2">
    <source>
        <dbReference type="Pfam" id="PF12697"/>
    </source>
</evidence>
<dbReference type="PANTHER" id="PTHR37017">
    <property type="entry name" value="AB HYDROLASE-1 DOMAIN-CONTAINING PROTEIN-RELATED"/>
    <property type="match status" value="1"/>
</dbReference>
<dbReference type="PROSITE" id="PS51257">
    <property type="entry name" value="PROKAR_LIPOPROTEIN"/>
    <property type="match status" value="1"/>
</dbReference>
<dbReference type="InterPro" id="IPR052897">
    <property type="entry name" value="Sec-Metab_Biosynth_Hydrolase"/>
</dbReference>
<dbReference type="InterPro" id="IPR000073">
    <property type="entry name" value="AB_hydrolase_1"/>
</dbReference>
<dbReference type="Gene3D" id="3.40.50.1820">
    <property type="entry name" value="alpha/beta hydrolase"/>
    <property type="match status" value="1"/>
</dbReference>
<dbReference type="PANTHER" id="PTHR37017:SF11">
    <property type="entry name" value="ESTERASE_LIPASE_THIOESTERASE DOMAIN-CONTAINING PROTEIN"/>
    <property type="match status" value="1"/>
</dbReference>
<protein>
    <submittedName>
        <fullName evidence="3">Alpha/beta hydrolase</fullName>
    </submittedName>
</protein>